<comment type="caution">
    <text evidence="1">The sequence shown here is derived from an EMBL/GenBank/DDBJ whole genome shotgun (WGS) entry which is preliminary data.</text>
</comment>
<proteinExistence type="predicted"/>
<organism evidence="1 2">
    <name type="scientific">Lipomyces kononenkoae</name>
    <name type="common">Yeast</name>
    <dbReference type="NCBI Taxonomy" id="34357"/>
    <lineage>
        <taxon>Eukaryota</taxon>
        <taxon>Fungi</taxon>
        <taxon>Dikarya</taxon>
        <taxon>Ascomycota</taxon>
        <taxon>Saccharomycotina</taxon>
        <taxon>Lipomycetes</taxon>
        <taxon>Lipomycetales</taxon>
        <taxon>Lipomycetaceae</taxon>
        <taxon>Lipomyces</taxon>
    </lineage>
</organism>
<dbReference type="Proteomes" id="UP001433508">
    <property type="component" value="Unassembled WGS sequence"/>
</dbReference>
<protein>
    <submittedName>
        <fullName evidence="1">Uncharacterized protein</fullName>
    </submittedName>
</protein>
<accession>A0ACC3SQK3</accession>
<gene>
    <name evidence="1" type="ORF">V1525DRAFT_111477</name>
</gene>
<evidence type="ECO:0000313" key="1">
    <source>
        <dbReference type="EMBL" id="KAK9233892.1"/>
    </source>
</evidence>
<name>A0ACC3SQK3_LIPKO</name>
<sequence length="107" mass="11784">MPWPSAVCASFLIGLGMYLLFIQRFNYIVDCYTSMANSAMGVNGSMRSVFGAVFPLFATQMFDRLRVAHATTILGAVSVALVPVPICFWYWGDRIGAWSYVNAPSSL</sequence>
<dbReference type="EMBL" id="MU971556">
    <property type="protein sequence ID" value="KAK9233892.1"/>
    <property type="molecule type" value="Genomic_DNA"/>
</dbReference>
<keyword evidence="2" id="KW-1185">Reference proteome</keyword>
<reference evidence="2" key="1">
    <citation type="journal article" date="2024" name="Front. Bioeng. Biotechnol.">
        <title>Genome-scale model development and genomic sequencing of the oleaginous clade Lipomyces.</title>
        <authorList>
            <person name="Czajka J.J."/>
            <person name="Han Y."/>
            <person name="Kim J."/>
            <person name="Mondo S.J."/>
            <person name="Hofstad B.A."/>
            <person name="Robles A."/>
            <person name="Haridas S."/>
            <person name="Riley R."/>
            <person name="LaButti K."/>
            <person name="Pangilinan J."/>
            <person name="Andreopoulos W."/>
            <person name="Lipzen A."/>
            <person name="Yan J."/>
            <person name="Wang M."/>
            <person name="Ng V."/>
            <person name="Grigoriev I.V."/>
            <person name="Spatafora J.W."/>
            <person name="Magnuson J.K."/>
            <person name="Baker S.E."/>
            <person name="Pomraning K.R."/>
        </authorList>
    </citation>
    <scope>NUCLEOTIDE SEQUENCE [LARGE SCALE GENOMIC DNA]</scope>
    <source>
        <strain evidence="2">CBS 7786</strain>
    </source>
</reference>
<evidence type="ECO:0000313" key="2">
    <source>
        <dbReference type="Proteomes" id="UP001433508"/>
    </source>
</evidence>